<keyword evidence="9" id="KW-0028">Amino-acid biosynthesis</keyword>
<evidence type="ECO:0000259" key="15">
    <source>
        <dbReference type="Pfam" id="PF20979"/>
    </source>
</evidence>
<evidence type="ECO:0000256" key="2">
    <source>
        <dbReference type="ARBA" id="ARBA00005154"/>
    </source>
</evidence>
<protein>
    <recommendedName>
        <fullName evidence="5">Argininosuccinate synthase</fullName>
        <ecNumber evidence="4">6.3.4.5</ecNumber>
    </recommendedName>
    <alternativeName>
        <fullName evidence="12">Citrulline--aspartate ligase</fullName>
    </alternativeName>
</protein>
<dbReference type="AlphaFoldDB" id="A0AAD9JFN3"/>
<dbReference type="GO" id="GO:0004055">
    <property type="term" value="F:argininosuccinate synthase activity"/>
    <property type="evidence" value="ECO:0007669"/>
    <property type="project" value="UniProtKB-EC"/>
</dbReference>
<dbReference type="SUPFAM" id="SSF52402">
    <property type="entry name" value="Adenine nucleotide alpha hydrolases-like"/>
    <property type="match status" value="1"/>
</dbReference>
<dbReference type="InterPro" id="IPR048268">
    <property type="entry name" value="Arginosuc_syn_C"/>
</dbReference>
<dbReference type="SUPFAM" id="SSF69864">
    <property type="entry name" value="Argininosuccinate synthetase, C-terminal domain"/>
    <property type="match status" value="1"/>
</dbReference>
<evidence type="ECO:0000256" key="11">
    <source>
        <dbReference type="ARBA" id="ARBA00022840"/>
    </source>
</evidence>
<evidence type="ECO:0000256" key="4">
    <source>
        <dbReference type="ARBA" id="ARBA00012286"/>
    </source>
</evidence>
<dbReference type="SMR" id="A0AAD9JFN3"/>
<evidence type="ECO:0000256" key="7">
    <source>
        <dbReference type="ARBA" id="ARBA00022571"/>
    </source>
</evidence>
<organism evidence="16 17">
    <name type="scientific">Paralvinella palmiformis</name>
    <dbReference type="NCBI Taxonomy" id="53620"/>
    <lineage>
        <taxon>Eukaryota</taxon>
        <taxon>Metazoa</taxon>
        <taxon>Spiralia</taxon>
        <taxon>Lophotrochozoa</taxon>
        <taxon>Annelida</taxon>
        <taxon>Polychaeta</taxon>
        <taxon>Sedentaria</taxon>
        <taxon>Canalipalpata</taxon>
        <taxon>Terebellida</taxon>
        <taxon>Terebelliformia</taxon>
        <taxon>Alvinellidae</taxon>
        <taxon>Paralvinella</taxon>
    </lineage>
</organism>
<evidence type="ECO:0000256" key="12">
    <source>
        <dbReference type="ARBA" id="ARBA00029916"/>
    </source>
</evidence>
<evidence type="ECO:0000313" key="17">
    <source>
        <dbReference type="Proteomes" id="UP001208570"/>
    </source>
</evidence>
<dbReference type="FunFam" id="3.90.1260.10:FF:000003">
    <property type="entry name" value="Argininosuccinate synthase"/>
    <property type="match status" value="1"/>
</dbReference>
<dbReference type="GO" id="GO:0006526">
    <property type="term" value="P:L-arginine biosynthetic process"/>
    <property type="evidence" value="ECO:0007669"/>
    <property type="project" value="UniProtKB-KW"/>
</dbReference>
<dbReference type="GO" id="GO:0000053">
    <property type="term" value="P:argininosuccinate metabolic process"/>
    <property type="evidence" value="ECO:0007669"/>
    <property type="project" value="TreeGrafter"/>
</dbReference>
<dbReference type="HAMAP" id="MF_00005">
    <property type="entry name" value="Arg_succ_synth_type1"/>
    <property type="match status" value="1"/>
</dbReference>
<dbReference type="GO" id="GO:0005737">
    <property type="term" value="C:cytoplasm"/>
    <property type="evidence" value="ECO:0007669"/>
    <property type="project" value="TreeGrafter"/>
</dbReference>
<dbReference type="Pfam" id="PF00764">
    <property type="entry name" value="Arginosuc_synth"/>
    <property type="match status" value="1"/>
</dbReference>
<dbReference type="EC" id="6.3.4.5" evidence="4"/>
<dbReference type="GO" id="GO:0000050">
    <property type="term" value="P:urea cycle"/>
    <property type="evidence" value="ECO:0007669"/>
    <property type="project" value="UniProtKB-KW"/>
</dbReference>
<evidence type="ECO:0000256" key="10">
    <source>
        <dbReference type="ARBA" id="ARBA00022741"/>
    </source>
</evidence>
<evidence type="ECO:0000256" key="5">
    <source>
        <dbReference type="ARBA" id="ARBA00014810"/>
    </source>
</evidence>
<dbReference type="InterPro" id="IPR024074">
    <property type="entry name" value="AS_cat/multimer_dom_body"/>
</dbReference>
<evidence type="ECO:0000256" key="3">
    <source>
        <dbReference type="ARBA" id="ARBA00011881"/>
    </source>
</evidence>
<dbReference type="NCBIfam" id="NF001770">
    <property type="entry name" value="PRK00509.1"/>
    <property type="match status" value="1"/>
</dbReference>
<dbReference type="Proteomes" id="UP001208570">
    <property type="component" value="Unassembled WGS sequence"/>
</dbReference>
<keyword evidence="8" id="KW-0436">Ligase</keyword>
<dbReference type="NCBIfam" id="TIGR00032">
    <property type="entry name" value="argG"/>
    <property type="match status" value="1"/>
</dbReference>
<dbReference type="FunFam" id="3.40.50.620:FF:000019">
    <property type="entry name" value="Argininosuccinate synthase"/>
    <property type="match status" value="1"/>
</dbReference>
<gene>
    <name evidence="16" type="ORF">LSH36_339g02003</name>
</gene>
<feature type="domain" description="Arginosuccinate synthase-like N-terminal" evidence="14">
    <location>
        <begin position="7"/>
        <end position="170"/>
    </location>
</feature>
<keyword evidence="6" id="KW-0835">Urea cycle</keyword>
<dbReference type="EMBL" id="JAODUP010000339">
    <property type="protein sequence ID" value="KAK2152116.1"/>
    <property type="molecule type" value="Genomic_DNA"/>
</dbReference>
<evidence type="ECO:0000259" key="14">
    <source>
        <dbReference type="Pfam" id="PF00764"/>
    </source>
</evidence>
<comment type="pathway">
    <text evidence="1">Amino-acid biosynthesis; L-arginine biosynthesis; L-arginine from L-ornithine and carbamoyl phosphate: step 2/3.</text>
</comment>
<feature type="domain" description="Arginosuccinate synthase C-terminal" evidence="15">
    <location>
        <begin position="179"/>
        <end position="400"/>
    </location>
</feature>
<dbReference type="InterPro" id="IPR001518">
    <property type="entry name" value="Arginosuc_synth"/>
</dbReference>
<keyword evidence="10" id="KW-0547">Nucleotide-binding</keyword>
<keyword evidence="17" id="KW-1185">Reference proteome</keyword>
<reference evidence="16" key="1">
    <citation type="journal article" date="2023" name="Mol. Biol. Evol.">
        <title>Third-Generation Sequencing Reveals the Adaptive Role of the Epigenome in Three Deep-Sea Polychaetes.</title>
        <authorList>
            <person name="Perez M."/>
            <person name="Aroh O."/>
            <person name="Sun Y."/>
            <person name="Lan Y."/>
            <person name="Juniper S.K."/>
            <person name="Young C.R."/>
            <person name="Angers B."/>
            <person name="Qian P.Y."/>
        </authorList>
    </citation>
    <scope>NUCLEOTIDE SEQUENCE</scope>
    <source>
        <strain evidence="16">P08H-3</strain>
    </source>
</reference>
<dbReference type="PROSITE" id="PS00565">
    <property type="entry name" value="ARGININOSUCCIN_SYN_2"/>
    <property type="match status" value="1"/>
</dbReference>
<comment type="catalytic activity">
    <reaction evidence="13">
        <text>L-citrulline + L-aspartate + ATP = 2-(N(omega)-L-arginino)succinate + AMP + diphosphate + H(+)</text>
        <dbReference type="Rhea" id="RHEA:10932"/>
        <dbReference type="ChEBI" id="CHEBI:15378"/>
        <dbReference type="ChEBI" id="CHEBI:29991"/>
        <dbReference type="ChEBI" id="CHEBI:30616"/>
        <dbReference type="ChEBI" id="CHEBI:33019"/>
        <dbReference type="ChEBI" id="CHEBI:57472"/>
        <dbReference type="ChEBI" id="CHEBI:57743"/>
        <dbReference type="ChEBI" id="CHEBI:456215"/>
        <dbReference type="EC" id="6.3.4.5"/>
    </reaction>
</comment>
<evidence type="ECO:0000256" key="9">
    <source>
        <dbReference type="ARBA" id="ARBA00022605"/>
    </source>
</evidence>
<name>A0AAD9JFN3_9ANNE</name>
<keyword evidence="11" id="KW-0067">ATP-binding</keyword>
<accession>A0AAD9JFN3</accession>
<keyword evidence="7" id="KW-0055">Arginine biosynthesis</keyword>
<evidence type="ECO:0000256" key="6">
    <source>
        <dbReference type="ARBA" id="ARBA00022436"/>
    </source>
</evidence>
<dbReference type="PROSITE" id="PS00564">
    <property type="entry name" value="ARGININOSUCCIN_SYN_1"/>
    <property type="match status" value="1"/>
</dbReference>
<dbReference type="InterPro" id="IPR018223">
    <property type="entry name" value="Arginosuc_synth_CS"/>
</dbReference>
<dbReference type="PANTHER" id="PTHR11587:SF2">
    <property type="entry name" value="ARGININOSUCCINATE SYNTHASE"/>
    <property type="match status" value="1"/>
</dbReference>
<dbReference type="Pfam" id="PF20979">
    <property type="entry name" value="Arginosuc_syn_C"/>
    <property type="match status" value="1"/>
</dbReference>
<dbReference type="PANTHER" id="PTHR11587">
    <property type="entry name" value="ARGININOSUCCINATE SYNTHASE"/>
    <property type="match status" value="1"/>
</dbReference>
<sequence>MSKENTVLLAYSGGLDTSCILKWLQEKGYDVVTFTADIGQEEDFDAARVKAEKLGAKQVVIQDLRREFCEEFISVGIQANAIYEDRYLLGTALARPCIARAMVKVAKNEGIRYISHGATGKGNDQIRFELACYALYPEVKIISPWRLPEFYTRFKGRSDLFEYAKENGIPLPITLKAPWSIDANLMHVSYESGILEDPKNKAPDTLYEMTTDPEKAPDKPEKLEIEFRTGIPIRVKNLADGTEKSDALGLYLYLNELGGRHGIGRIDIVENRFLGMKSRGIYETPAGTILREAHLDIENLTMDRELRKIKHQLSVEFSQQVYRGLWYSPECTFIRQCIEKSQEGIDGTVYCKLYKGHVYITGRESPLSLYNQELVSMDVQGEYNPEDAAGFITITALRSKSPSTYLLQERRDNTFPRENGIPTTTKTLQEQGINSNYIKLLSDIYTDNPTTVCLHKDSSIIKIKKAIRQEDTMPPKLSIACTEKIFRTIEWTKKGININ</sequence>
<dbReference type="InterPro" id="IPR023434">
    <property type="entry name" value="Arginosuc_synth_type_1_subfam"/>
</dbReference>
<evidence type="ECO:0000256" key="13">
    <source>
        <dbReference type="ARBA" id="ARBA00049077"/>
    </source>
</evidence>
<proteinExistence type="inferred from homology"/>
<comment type="caution">
    <text evidence="16">The sequence shown here is derived from an EMBL/GenBank/DDBJ whole genome shotgun (WGS) entry which is preliminary data.</text>
</comment>
<dbReference type="Gene3D" id="3.90.1260.10">
    <property type="entry name" value="Argininosuccinate synthetase, chain A, domain 2"/>
    <property type="match status" value="1"/>
</dbReference>
<comment type="pathway">
    <text evidence="2">Nitrogen metabolism; urea cycle; (N(omega)-L-arginino)succinate from L-aspartate and L-citrulline: step 1/1.</text>
</comment>
<dbReference type="InterPro" id="IPR048267">
    <property type="entry name" value="Arginosuc_syn_N"/>
</dbReference>
<dbReference type="Gene3D" id="3.40.50.620">
    <property type="entry name" value="HUPs"/>
    <property type="match status" value="1"/>
</dbReference>
<comment type="subunit">
    <text evidence="3">Homotetramer.</text>
</comment>
<dbReference type="CDD" id="cd01999">
    <property type="entry name" value="ASS"/>
    <property type="match status" value="1"/>
</dbReference>
<evidence type="ECO:0000313" key="16">
    <source>
        <dbReference type="EMBL" id="KAK2152116.1"/>
    </source>
</evidence>
<dbReference type="InterPro" id="IPR014729">
    <property type="entry name" value="Rossmann-like_a/b/a_fold"/>
</dbReference>
<dbReference type="GO" id="GO:0005524">
    <property type="term" value="F:ATP binding"/>
    <property type="evidence" value="ECO:0007669"/>
    <property type="project" value="UniProtKB-KW"/>
</dbReference>
<evidence type="ECO:0000256" key="8">
    <source>
        <dbReference type="ARBA" id="ARBA00022598"/>
    </source>
</evidence>
<evidence type="ECO:0000256" key="1">
    <source>
        <dbReference type="ARBA" id="ARBA00004967"/>
    </source>
</evidence>